<dbReference type="GO" id="GO:0016747">
    <property type="term" value="F:acyltransferase activity, transferring groups other than amino-acyl groups"/>
    <property type="evidence" value="ECO:0007669"/>
    <property type="project" value="InterPro"/>
</dbReference>
<protein>
    <submittedName>
        <fullName evidence="4">N-acetylglutamate synthase-like GNAT family acetyltransferase</fullName>
    </submittedName>
</protein>
<dbReference type="InterPro" id="IPR016181">
    <property type="entry name" value="Acyl_CoA_acyltransferase"/>
</dbReference>
<dbReference type="STRING" id="476157.GCA_001663155_01667"/>
<organism evidence="4 5">
    <name type="scientific">Altererythrobacter ishigakiensis</name>
    <dbReference type="NCBI Taxonomy" id="476157"/>
    <lineage>
        <taxon>Bacteria</taxon>
        <taxon>Pseudomonadati</taxon>
        <taxon>Pseudomonadota</taxon>
        <taxon>Alphaproteobacteria</taxon>
        <taxon>Sphingomonadales</taxon>
        <taxon>Erythrobacteraceae</taxon>
        <taxon>Altererythrobacter</taxon>
    </lineage>
</organism>
<dbReference type="AlphaFoldDB" id="A0A562UWN0"/>
<gene>
    <name evidence="4" type="ORF">JN10_1689</name>
</gene>
<evidence type="ECO:0000313" key="5">
    <source>
        <dbReference type="Proteomes" id="UP000320547"/>
    </source>
</evidence>
<proteinExistence type="predicted"/>
<dbReference type="Proteomes" id="UP000320547">
    <property type="component" value="Unassembled WGS sequence"/>
</dbReference>
<dbReference type="RefSeq" id="WP_067599722.1">
    <property type="nucleotide sequence ID" value="NZ_CP015963.1"/>
</dbReference>
<dbReference type="InterPro" id="IPR000182">
    <property type="entry name" value="GNAT_dom"/>
</dbReference>
<dbReference type="Pfam" id="PF00583">
    <property type="entry name" value="Acetyltransf_1"/>
    <property type="match status" value="1"/>
</dbReference>
<dbReference type="CDD" id="cd04301">
    <property type="entry name" value="NAT_SF"/>
    <property type="match status" value="1"/>
</dbReference>
<sequence length="164" mass="18142">MTSDSWTIRPFAPADAPAFAALNRRWIEEMFGMEEKDVRQLEHPKDAILDPGGFIVVADANGWIMGTGAILPAANPPDDGRNWMEVIKMATDVATQGRGIGSAVLAKLLEFAREQGADAVWLETNEKLEVATALYEKFGFSKLEGEDVWPSPYDRCNLQMVLEL</sequence>
<accession>A0A562UWN0</accession>
<evidence type="ECO:0000256" key="2">
    <source>
        <dbReference type="ARBA" id="ARBA00023315"/>
    </source>
</evidence>
<dbReference type="InterPro" id="IPR050832">
    <property type="entry name" value="Bact_Acetyltransf"/>
</dbReference>
<feature type="domain" description="N-acetyltransferase" evidence="3">
    <location>
        <begin position="6"/>
        <end position="164"/>
    </location>
</feature>
<dbReference type="OrthoDB" id="1431064at2"/>
<evidence type="ECO:0000313" key="4">
    <source>
        <dbReference type="EMBL" id="TWJ10032.1"/>
    </source>
</evidence>
<keyword evidence="2" id="KW-0012">Acyltransferase</keyword>
<dbReference type="SUPFAM" id="SSF55729">
    <property type="entry name" value="Acyl-CoA N-acyltransferases (Nat)"/>
    <property type="match status" value="1"/>
</dbReference>
<comment type="caution">
    <text evidence="4">The sequence shown here is derived from an EMBL/GenBank/DDBJ whole genome shotgun (WGS) entry which is preliminary data.</text>
</comment>
<evidence type="ECO:0000259" key="3">
    <source>
        <dbReference type="PROSITE" id="PS51186"/>
    </source>
</evidence>
<reference evidence="4 5" key="1">
    <citation type="submission" date="2019-07" db="EMBL/GenBank/DDBJ databases">
        <title>Genomic Encyclopedia of Archaeal and Bacterial Type Strains, Phase II (KMG-II): from individual species to whole genera.</title>
        <authorList>
            <person name="Goeker M."/>
        </authorList>
    </citation>
    <scope>NUCLEOTIDE SEQUENCE [LARGE SCALE GENOMIC DNA]</scope>
    <source>
        <strain evidence="4 5">ATCC BAA-2084</strain>
    </source>
</reference>
<dbReference type="PROSITE" id="PS51186">
    <property type="entry name" value="GNAT"/>
    <property type="match status" value="1"/>
</dbReference>
<name>A0A562UWN0_9SPHN</name>
<keyword evidence="1 4" id="KW-0808">Transferase</keyword>
<dbReference type="EMBL" id="VLLK01000001">
    <property type="protein sequence ID" value="TWJ10032.1"/>
    <property type="molecule type" value="Genomic_DNA"/>
</dbReference>
<keyword evidence="5" id="KW-1185">Reference proteome</keyword>
<evidence type="ECO:0000256" key="1">
    <source>
        <dbReference type="ARBA" id="ARBA00022679"/>
    </source>
</evidence>
<dbReference type="PANTHER" id="PTHR43877">
    <property type="entry name" value="AMINOALKYLPHOSPHONATE N-ACETYLTRANSFERASE-RELATED-RELATED"/>
    <property type="match status" value="1"/>
</dbReference>
<dbReference type="Gene3D" id="3.40.630.30">
    <property type="match status" value="1"/>
</dbReference>